<keyword evidence="14" id="KW-1185">Reference proteome</keyword>
<dbReference type="InterPro" id="IPR036388">
    <property type="entry name" value="WH-like_DNA-bd_sf"/>
</dbReference>
<evidence type="ECO:0000256" key="9">
    <source>
        <dbReference type="ARBA" id="ARBA00081863"/>
    </source>
</evidence>
<feature type="compositionally biased region" description="Basic and acidic residues" evidence="10">
    <location>
        <begin position="143"/>
        <end position="156"/>
    </location>
</feature>
<dbReference type="GO" id="GO:0005674">
    <property type="term" value="C:transcription factor TFIIF complex"/>
    <property type="evidence" value="ECO:0007669"/>
    <property type="project" value="InterPro"/>
</dbReference>
<dbReference type="FunFam" id="1.10.10.10:FF:000035">
    <property type="entry name" value="General transcription factor IIF subunit 2"/>
    <property type="match status" value="1"/>
</dbReference>
<evidence type="ECO:0000259" key="11">
    <source>
        <dbReference type="Pfam" id="PF02270"/>
    </source>
</evidence>
<evidence type="ECO:0000313" key="14">
    <source>
        <dbReference type="Proteomes" id="UP000799302"/>
    </source>
</evidence>
<keyword evidence="5" id="KW-0238">DNA-binding</keyword>
<name>A0A6A6UTI4_9PEZI</name>
<dbReference type="OrthoDB" id="26094at2759"/>
<evidence type="ECO:0000256" key="6">
    <source>
        <dbReference type="ARBA" id="ARBA00023163"/>
    </source>
</evidence>
<evidence type="ECO:0000256" key="4">
    <source>
        <dbReference type="ARBA" id="ARBA00023015"/>
    </source>
</evidence>
<dbReference type="CDD" id="cd07980">
    <property type="entry name" value="TFIIF_beta"/>
    <property type="match status" value="1"/>
</dbReference>
<evidence type="ECO:0000259" key="12">
    <source>
        <dbReference type="Pfam" id="PF17683"/>
    </source>
</evidence>
<evidence type="ECO:0000256" key="5">
    <source>
        <dbReference type="ARBA" id="ARBA00023125"/>
    </source>
</evidence>
<accession>A0A6A6UTI4</accession>
<sequence>MSQNGVKHEEDIKVKTETEFDDEFVDDDDDTGELAFPKPTEADLKYWLVRVPRDLWSGLEGLEKYTMDEPIPLGELWVWPQGNKKDKMRLNIDHKTPGFSMIPKEYDMEMLETSGGPSGPKNTFIFSEKQSGDRPGRPHKAPVKGEDALHKTEGGRIEKPQPRARTIPKHTAFVAKPNAEVICNPCENDEYRRIEDEKARIIKAQQQDLQVEDIKEDDRFNANVSVAFGKAQKTKAPEFKSQRIEEAQLLDMLSRKFAQFKYWPLKALKEETRQPEAYLREVLSKIAVLVKTGQAANTWTLKSSAALAVNYNDEDLDQLEEDSKNAIQADIAPDALSDDEDDDDDMEDVV</sequence>
<dbReference type="Pfam" id="PF02270">
    <property type="entry name" value="TFIIF_beta"/>
    <property type="match status" value="1"/>
</dbReference>
<feature type="region of interest" description="Disordered" evidence="10">
    <location>
        <begin position="128"/>
        <end position="156"/>
    </location>
</feature>
<keyword evidence="4" id="KW-0805">Transcription regulation</keyword>
<dbReference type="InterPro" id="IPR011039">
    <property type="entry name" value="TFIIF_interaction"/>
</dbReference>
<dbReference type="InterPro" id="IPR036390">
    <property type="entry name" value="WH_DNA-bd_sf"/>
</dbReference>
<dbReference type="SUPFAM" id="SSF46785">
    <property type="entry name" value="Winged helix' DNA-binding domain"/>
    <property type="match status" value="1"/>
</dbReference>
<organism evidence="13 14">
    <name type="scientific">Microthyrium microscopicum</name>
    <dbReference type="NCBI Taxonomy" id="703497"/>
    <lineage>
        <taxon>Eukaryota</taxon>
        <taxon>Fungi</taxon>
        <taxon>Dikarya</taxon>
        <taxon>Ascomycota</taxon>
        <taxon>Pezizomycotina</taxon>
        <taxon>Dothideomycetes</taxon>
        <taxon>Dothideomycetes incertae sedis</taxon>
        <taxon>Microthyriales</taxon>
        <taxon>Microthyriaceae</taxon>
        <taxon>Microthyrium</taxon>
    </lineage>
</organism>
<feature type="region of interest" description="Disordered" evidence="10">
    <location>
        <begin position="322"/>
        <end position="350"/>
    </location>
</feature>
<feature type="domain" description="TFIIF beta subunit HTH" evidence="11">
    <location>
        <begin position="243"/>
        <end position="304"/>
    </location>
</feature>
<dbReference type="PANTHER" id="PTHR10445:SF0">
    <property type="entry name" value="GENERAL TRANSCRIPTION FACTOR IIF SUBUNIT 2"/>
    <property type="match status" value="1"/>
</dbReference>
<dbReference type="Gene3D" id="1.10.10.10">
    <property type="entry name" value="Winged helix-like DNA-binding domain superfamily/Winged helix DNA-binding domain"/>
    <property type="match status" value="1"/>
</dbReference>
<dbReference type="Pfam" id="PF17683">
    <property type="entry name" value="TFIIF_beta_N"/>
    <property type="match status" value="1"/>
</dbReference>
<evidence type="ECO:0000313" key="13">
    <source>
        <dbReference type="EMBL" id="KAF2674244.1"/>
    </source>
</evidence>
<dbReference type="Proteomes" id="UP000799302">
    <property type="component" value="Unassembled WGS sequence"/>
</dbReference>
<keyword evidence="6" id="KW-0804">Transcription</keyword>
<dbReference type="PANTHER" id="PTHR10445">
    <property type="entry name" value="GENERAL TRANSCRIPTION FACTOR IIF SUBUNIT 2"/>
    <property type="match status" value="1"/>
</dbReference>
<dbReference type="AlphaFoldDB" id="A0A6A6UTI4"/>
<reference evidence="13" key="1">
    <citation type="journal article" date="2020" name="Stud. Mycol.">
        <title>101 Dothideomycetes genomes: a test case for predicting lifestyles and emergence of pathogens.</title>
        <authorList>
            <person name="Haridas S."/>
            <person name="Albert R."/>
            <person name="Binder M."/>
            <person name="Bloem J."/>
            <person name="Labutti K."/>
            <person name="Salamov A."/>
            <person name="Andreopoulos B."/>
            <person name="Baker S."/>
            <person name="Barry K."/>
            <person name="Bills G."/>
            <person name="Bluhm B."/>
            <person name="Cannon C."/>
            <person name="Castanera R."/>
            <person name="Culley D."/>
            <person name="Daum C."/>
            <person name="Ezra D."/>
            <person name="Gonzalez J."/>
            <person name="Henrissat B."/>
            <person name="Kuo A."/>
            <person name="Liang C."/>
            <person name="Lipzen A."/>
            <person name="Lutzoni F."/>
            <person name="Magnuson J."/>
            <person name="Mondo S."/>
            <person name="Nolan M."/>
            <person name="Ohm R."/>
            <person name="Pangilinan J."/>
            <person name="Park H.-J."/>
            <person name="Ramirez L."/>
            <person name="Alfaro M."/>
            <person name="Sun H."/>
            <person name="Tritt A."/>
            <person name="Yoshinaga Y."/>
            <person name="Zwiers L.-H."/>
            <person name="Turgeon B."/>
            <person name="Goodwin S."/>
            <person name="Spatafora J."/>
            <person name="Crous P."/>
            <person name="Grigoriev I."/>
        </authorList>
    </citation>
    <scope>NUCLEOTIDE SEQUENCE</scope>
    <source>
        <strain evidence="13">CBS 115976</strain>
    </source>
</reference>
<evidence type="ECO:0000256" key="7">
    <source>
        <dbReference type="ARBA" id="ARBA00023242"/>
    </source>
</evidence>
<dbReference type="InterPro" id="IPR003196">
    <property type="entry name" value="TFIIF_beta"/>
</dbReference>
<dbReference type="EMBL" id="MU004230">
    <property type="protein sequence ID" value="KAF2674244.1"/>
    <property type="molecule type" value="Genomic_DNA"/>
</dbReference>
<evidence type="ECO:0000256" key="10">
    <source>
        <dbReference type="SAM" id="MobiDB-lite"/>
    </source>
</evidence>
<dbReference type="InterPro" id="IPR040504">
    <property type="entry name" value="TFIIF_beta_N"/>
</dbReference>
<dbReference type="GO" id="GO:0006367">
    <property type="term" value="P:transcription initiation at RNA polymerase II promoter"/>
    <property type="evidence" value="ECO:0007669"/>
    <property type="project" value="InterPro"/>
</dbReference>
<proteinExistence type="inferred from homology"/>
<feature type="domain" description="TFIIF beta subunit N-terminal" evidence="12">
    <location>
        <begin position="45"/>
        <end position="185"/>
    </location>
</feature>
<evidence type="ECO:0000256" key="2">
    <source>
        <dbReference type="ARBA" id="ARBA00009543"/>
    </source>
</evidence>
<evidence type="ECO:0000256" key="3">
    <source>
        <dbReference type="ARBA" id="ARBA00021453"/>
    </source>
</evidence>
<comment type="similarity">
    <text evidence="2">Belongs to the TFIIF beta subunit family.</text>
</comment>
<dbReference type="InterPro" id="IPR040450">
    <property type="entry name" value="TFIIF_beta_HTH"/>
</dbReference>
<protein>
    <recommendedName>
        <fullName evidence="3">Transcription initiation factor IIF subunit beta</fullName>
    </recommendedName>
    <alternativeName>
        <fullName evidence="9">TFIIF medium subunit</fullName>
    </alternativeName>
    <alternativeName>
        <fullName evidence="8">TFIIF-beta</fullName>
    </alternativeName>
</protein>
<dbReference type="SUPFAM" id="SSF50916">
    <property type="entry name" value="Rap30/74 interaction domains"/>
    <property type="match status" value="1"/>
</dbReference>
<evidence type="ECO:0000256" key="8">
    <source>
        <dbReference type="ARBA" id="ARBA00081473"/>
    </source>
</evidence>
<dbReference type="GO" id="GO:0003677">
    <property type="term" value="F:DNA binding"/>
    <property type="evidence" value="ECO:0007669"/>
    <property type="project" value="UniProtKB-KW"/>
</dbReference>
<gene>
    <name evidence="13" type="ORF">BT63DRAFT_474013</name>
</gene>
<keyword evidence="7" id="KW-0539">Nucleus</keyword>
<evidence type="ECO:0000256" key="1">
    <source>
        <dbReference type="ARBA" id="ARBA00004123"/>
    </source>
</evidence>
<comment type="subcellular location">
    <subcellularLocation>
        <location evidence="1">Nucleus</location>
    </subcellularLocation>
</comment>
<feature type="compositionally biased region" description="Acidic residues" evidence="10">
    <location>
        <begin position="336"/>
        <end position="350"/>
    </location>
</feature>